<organism evidence="2 3">
    <name type="scientific">Desulfovibrio piger</name>
    <dbReference type="NCBI Taxonomy" id="901"/>
    <lineage>
        <taxon>Bacteria</taxon>
        <taxon>Pseudomonadati</taxon>
        <taxon>Thermodesulfobacteriota</taxon>
        <taxon>Desulfovibrionia</taxon>
        <taxon>Desulfovibrionales</taxon>
        <taxon>Desulfovibrionaceae</taxon>
        <taxon>Desulfovibrio</taxon>
    </lineage>
</organism>
<feature type="region of interest" description="Disordered" evidence="1">
    <location>
        <begin position="1"/>
        <end position="127"/>
    </location>
</feature>
<gene>
    <name evidence="2" type="ORF">DESPIGER_1955</name>
</gene>
<evidence type="ECO:0000313" key="2">
    <source>
        <dbReference type="EMBL" id="SFV73780.1"/>
    </source>
</evidence>
<sequence>MTERAAARASGAPSSLGAGKSSPSSSPGSTTSPPPDDDRPYSAARRSASAARAAASGGRPGACSSAGATADAVSPADAGGIPAAFLRPRPPDADERRARQAAPVCSTPGTGAAASTEGWPSAGPAPGVAACPPASGGGTVGAPVTGAAAGLPARRRRAAFFFGKAAGSGGVAGSDGITGRSSGTATLPAATVSGASSSGGLPATVRGALSGADAVFRPPLRLREDAGSSACRAWGWSAGTFPAGASPCGARPSFPAILSGRDGDGPRPQASSSERAVAVMTVTRLRGDRPAVSSPAAGDRSGAAWEGEVMELLDYIQIG</sequence>
<dbReference type="EMBL" id="LT630450">
    <property type="protein sequence ID" value="SFV73780.1"/>
    <property type="molecule type" value="Genomic_DNA"/>
</dbReference>
<evidence type="ECO:0000313" key="3">
    <source>
        <dbReference type="Proteomes" id="UP000186323"/>
    </source>
</evidence>
<dbReference type="Proteomes" id="UP000186323">
    <property type="component" value="Chromosome I"/>
</dbReference>
<feature type="compositionally biased region" description="Basic and acidic residues" evidence="1">
    <location>
        <begin position="89"/>
        <end position="98"/>
    </location>
</feature>
<evidence type="ECO:0000256" key="1">
    <source>
        <dbReference type="SAM" id="MobiDB-lite"/>
    </source>
</evidence>
<proteinExistence type="predicted"/>
<dbReference type="AlphaFoldDB" id="A0A1K1LGD7"/>
<reference evidence="3" key="1">
    <citation type="submission" date="2016-10" db="EMBL/GenBank/DDBJ databases">
        <authorList>
            <person name="Wegmann U."/>
        </authorList>
    </citation>
    <scope>NUCLEOTIDE SEQUENCE [LARGE SCALE GENOMIC DNA]</scope>
</reference>
<accession>A0A1K1LGD7</accession>
<name>A0A1K1LGD7_9BACT</name>
<keyword evidence="3" id="KW-1185">Reference proteome</keyword>
<dbReference type="KEGG" id="dpg:DESPIGER_1955"/>
<feature type="compositionally biased region" description="Low complexity" evidence="1">
    <location>
        <begin position="41"/>
        <end position="68"/>
    </location>
</feature>
<feature type="compositionally biased region" description="Low complexity" evidence="1">
    <location>
        <begin position="7"/>
        <end position="31"/>
    </location>
</feature>
<protein>
    <submittedName>
        <fullName evidence="2">Uncharacterized protein</fullName>
    </submittedName>
</protein>